<keyword evidence="1" id="KW-0812">Transmembrane</keyword>
<sequence>MSEGSGVIFCVLLKGFCFLTGTYFTMAAAANSLDNILEEPYFRELAIIREPALQVLLIFY</sequence>
<proteinExistence type="predicted"/>
<feature type="transmembrane region" description="Helical" evidence="1">
    <location>
        <begin position="6"/>
        <end position="26"/>
    </location>
</feature>
<keyword evidence="1" id="KW-1133">Transmembrane helix</keyword>
<name>A0ABQ2VJ83_9ACTN</name>
<evidence type="ECO:0000256" key="1">
    <source>
        <dbReference type="SAM" id="Phobius"/>
    </source>
</evidence>
<dbReference type="Proteomes" id="UP000654471">
    <property type="component" value="Unassembled WGS sequence"/>
</dbReference>
<keyword evidence="1" id="KW-0472">Membrane</keyword>
<evidence type="ECO:0000313" key="3">
    <source>
        <dbReference type="Proteomes" id="UP000654471"/>
    </source>
</evidence>
<reference evidence="3" key="1">
    <citation type="journal article" date="2019" name="Int. J. Syst. Evol. Microbiol.">
        <title>The Global Catalogue of Microorganisms (GCM) 10K type strain sequencing project: providing services to taxonomists for standard genome sequencing and annotation.</title>
        <authorList>
            <consortium name="The Broad Institute Genomics Platform"/>
            <consortium name="The Broad Institute Genome Sequencing Center for Infectious Disease"/>
            <person name="Wu L."/>
            <person name="Ma J."/>
        </authorList>
    </citation>
    <scope>NUCLEOTIDE SEQUENCE [LARGE SCALE GENOMIC DNA]</scope>
    <source>
        <strain evidence="3">JCM 3399</strain>
    </source>
</reference>
<gene>
    <name evidence="2" type="ORF">GCM10010211_64990</name>
</gene>
<organism evidence="2 3">
    <name type="scientific">Streptomyces albospinus</name>
    <dbReference type="NCBI Taxonomy" id="285515"/>
    <lineage>
        <taxon>Bacteria</taxon>
        <taxon>Bacillati</taxon>
        <taxon>Actinomycetota</taxon>
        <taxon>Actinomycetes</taxon>
        <taxon>Kitasatosporales</taxon>
        <taxon>Streptomycetaceae</taxon>
        <taxon>Streptomyces</taxon>
    </lineage>
</organism>
<keyword evidence="3" id="KW-1185">Reference proteome</keyword>
<evidence type="ECO:0000313" key="2">
    <source>
        <dbReference type="EMBL" id="GGU89438.1"/>
    </source>
</evidence>
<accession>A0ABQ2VJ83</accession>
<protein>
    <submittedName>
        <fullName evidence="2">Uncharacterized protein</fullName>
    </submittedName>
</protein>
<dbReference type="EMBL" id="BMRP01000034">
    <property type="protein sequence ID" value="GGU89438.1"/>
    <property type="molecule type" value="Genomic_DNA"/>
</dbReference>
<comment type="caution">
    <text evidence="2">The sequence shown here is derived from an EMBL/GenBank/DDBJ whole genome shotgun (WGS) entry which is preliminary data.</text>
</comment>